<keyword evidence="1" id="KW-0472">Membrane</keyword>
<dbReference type="RefSeq" id="WP_074078789.1">
    <property type="nucleotide sequence ID" value="NZ_JANKBY010000124.1"/>
</dbReference>
<dbReference type="Proteomes" id="UP001140817">
    <property type="component" value="Unassembled WGS sequence"/>
</dbReference>
<sequence length="144" mass="16984">MKKLNKGFYIIVSILQILLLIGMYVVNYFTRKRMGMLRFVIYKNSTWESLYPIAKIQYLVIALFAILMISILVFYLKRKSQLNKNTLSRNIVMIVLVVIYLGFNLLYSTEDFKAFYFMNAMLAVVTFLQIIKVFFVVLLCKSEK</sequence>
<evidence type="ECO:0000313" key="2">
    <source>
        <dbReference type="EMBL" id="MCR1823275.1"/>
    </source>
</evidence>
<protein>
    <submittedName>
        <fullName evidence="2">Alkaline shock response membrane anchor protein AmaP</fullName>
    </submittedName>
</protein>
<feature type="transmembrane region" description="Helical" evidence="1">
    <location>
        <begin position="7"/>
        <end position="29"/>
    </location>
</feature>
<accession>A0A9X2S1T4</accession>
<keyword evidence="1" id="KW-0812">Transmembrane</keyword>
<keyword evidence="3" id="KW-1185">Reference proteome</keyword>
<evidence type="ECO:0000256" key="1">
    <source>
        <dbReference type="SAM" id="Phobius"/>
    </source>
</evidence>
<keyword evidence="1" id="KW-1133">Transmembrane helix</keyword>
<gene>
    <name evidence="2" type="ORF">NSA58_10795</name>
</gene>
<evidence type="ECO:0000313" key="3">
    <source>
        <dbReference type="Proteomes" id="UP001140817"/>
    </source>
</evidence>
<feature type="transmembrane region" description="Helical" evidence="1">
    <location>
        <begin position="87"/>
        <end position="108"/>
    </location>
</feature>
<proteinExistence type="predicted"/>
<dbReference type="AlphaFoldDB" id="A0A9X2S1T4"/>
<comment type="caution">
    <text evidence="2">The sequence shown here is derived from an EMBL/GenBank/DDBJ whole genome shotgun (WGS) entry which is preliminary data.</text>
</comment>
<feature type="transmembrane region" description="Helical" evidence="1">
    <location>
        <begin position="114"/>
        <end position="140"/>
    </location>
</feature>
<feature type="transmembrane region" description="Helical" evidence="1">
    <location>
        <begin position="56"/>
        <end position="75"/>
    </location>
</feature>
<organism evidence="2 3">
    <name type="scientific">Terrisporobacter muris</name>
    <dbReference type="NCBI Taxonomy" id="2963284"/>
    <lineage>
        <taxon>Bacteria</taxon>
        <taxon>Bacillati</taxon>
        <taxon>Bacillota</taxon>
        <taxon>Clostridia</taxon>
        <taxon>Peptostreptococcales</taxon>
        <taxon>Peptostreptococcaceae</taxon>
        <taxon>Terrisporobacter</taxon>
    </lineage>
</organism>
<reference evidence="2" key="1">
    <citation type="submission" date="2022-07" db="EMBL/GenBank/DDBJ databases">
        <title>Enhanced cultured diversity of the mouse gut microbiota enables custom-made synthetic communities.</title>
        <authorList>
            <person name="Afrizal A."/>
        </authorList>
    </citation>
    <scope>NUCLEOTIDE SEQUENCE</scope>
    <source>
        <strain evidence="2">DSM 29186</strain>
    </source>
</reference>
<dbReference type="EMBL" id="JANKBY010000124">
    <property type="protein sequence ID" value="MCR1823275.1"/>
    <property type="molecule type" value="Genomic_DNA"/>
</dbReference>
<name>A0A9X2S1T4_9FIRM</name>